<keyword evidence="7 8" id="KW-0238">DNA-binding</keyword>
<dbReference type="GO" id="GO:0006269">
    <property type="term" value="P:DNA replication, synthesis of primer"/>
    <property type="evidence" value="ECO:0007669"/>
    <property type="project" value="UniProtKB-KW"/>
</dbReference>
<comment type="similarity">
    <text evidence="8">Belongs to the helicase family. PriA subfamily.</text>
</comment>
<dbReference type="PANTHER" id="PTHR30580">
    <property type="entry name" value="PRIMOSOMAL PROTEIN N"/>
    <property type="match status" value="1"/>
</dbReference>
<evidence type="ECO:0000313" key="12">
    <source>
        <dbReference type="Proteomes" id="UP000617531"/>
    </source>
</evidence>
<feature type="binding site" evidence="8">
    <location>
        <position position="372"/>
    </location>
    <ligand>
        <name>Zn(2+)</name>
        <dbReference type="ChEBI" id="CHEBI:29105"/>
        <label>1</label>
    </ligand>
</feature>
<proteinExistence type="inferred from homology"/>
<feature type="binding site" evidence="8">
    <location>
        <position position="414"/>
    </location>
    <ligand>
        <name>Zn(2+)</name>
        <dbReference type="ChEBI" id="CHEBI:29105"/>
        <label>1</label>
    </ligand>
</feature>
<dbReference type="PANTHER" id="PTHR30580:SF0">
    <property type="entry name" value="PRIMOSOMAL PROTEIN N"/>
    <property type="match status" value="1"/>
</dbReference>
<dbReference type="GO" id="GO:1990077">
    <property type="term" value="C:primosome complex"/>
    <property type="evidence" value="ECO:0007669"/>
    <property type="project" value="UniProtKB-UniRule"/>
</dbReference>
<dbReference type="EMBL" id="BNAI01000001">
    <property type="protein sequence ID" value="GHF08920.1"/>
    <property type="molecule type" value="Genomic_DNA"/>
</dbReference>
<evidence type="ECO:0000256" key="7">
    <source>
        <dbReference type="ARBA" id="ARBA00023125"/>
    </source>
</evidence>
<name>A0A8J3GNV8_9MICO</name>
<dbReference type="GO" id="GO:0005524">
    <property type="term" value="F:ATP binding"/>
    <property type="evidence" value="ECO:0007669"/>
    <property type="project" value="UniProtKB-UniRule"/>
</dbReference>
<evidence type="ECO:0000256" key="3">
    <source>
        <dbReference type="ARBA" id="ARBA00022723"/>
    </source>
</evidence>
<feature type="binding site" evidence="8">
    <location>
        <position position="402"/>
    </location>
    <ligand>
        <name>Zn(2+)</name>
        <dbReference type="ChEBI" id="CHEBI:29105"/>
        <label>2</label>
    </ligand>
</feature>
<dbReference type="GO" id="GO:0008270">
    <property type="term" value="F:zinc ion binding"/>
    <property type="evidence" value="ECO:0007669"/>
    <property type="project" value="UniProtKB-UniRule"/>
</dbReference>
<keyword evidence="12" id="KW-1185">Reference proteome</keyword>
<dbReference type="Proteomes" id="UP000617531">
    <property type="component" value="Unassembled WGS sequence"/>
</dbReference>
<comment type="subunit">
    <text evidence="8">Component of the replication restart primosome.</text>
</comment>
<keyword evidence="6 8" id="KW-0067">ATP-binding</keyword>
<feature type="region of interest" description="Disordered" evidence="9">
    <location>
        <begin position="613"/>
        <end position="646"/>
    </location>
</feature>
<evidence type="ECO:0000313" key="11">
    <source>
        <dbReference type="EMBL" id="GHF08920.1"/>
    </source>
</evidence>
<feature type="binding site" evidence="8">
    <location>
        <position position="399"/>
    </location>
    <ligand>
        <name>Zn(2+)</name>
        <dbReference type="ChEBI" id="CHEBI:29105"/>
        <label>2</label>
    </ligand>
</feature>
<dbReference type="Pfam" id="PF17764">
    <property type="entry name" value="PriA_3primeBD"/>
    <property type="match status" value="1"/>
</dbReference>
<evidence type="ECO:0000256" key="6">
    <source>
        <dbReference type="ARBA" id="ARBA00022840"/>
    </source>
</evidence>
<dbReference type="RefSeq" id="WP_191281981.1">
    <property type="nucleotide sequence ID" value="NZ_BNAI01000001.1"/>
</dbReference>
<dbReference type="InterPro" id="IPR005259">
    <property type="entry name" value="PriA"/>
</dbReference>
<dbReference type="InterPro" id="IPR041222">
    <property type="entry name" value="PriA_3primeBD"/>
</dbReference>
<evidence type="ECO:0000256" key="4">
    <source>
        <dbReference type="ARBA" id="ARBA00022741"/>
    </source>
</evidence>
<dbReference type="InterPro" id="IPR042115">
    <property type="entry name" value="PriA_3primeBD_sf"/>
</dbReference>
<keyword evidence="2 8" id="KW-0235">DNA replication</keyword>
<dbReference type="GO" id="GO:0043138">
    <property type="term" value="F:3'-5' DNA helicase activity"/>
    <property type="evidence" value="ECO:0007669"/>
    <property type="project" value="TreeGrafter"/>
</dbReference>
<dbReference type="GO" id="GO:0006310">
    <property type="term" value="P:DNA recombination"/>
    <property type="evidence" value="ECO:0007669"/>
    <property type="project" value="InterPro"/>
</dbReference>
<dbReference type="Gene3D" id="3.40.50.300">
    <property type="entry name" value="P-loop containing nucleotide triphosphate hydrolases"/>
    <property type="match status" value="1"/>
</dbReference>
<dbReference type="HAMAP" id="MF_00983">
    <property type="entry name" value="PriA"/>
    <property type="match status" value="1"/>
</dbReference>
<reference evidence="11" key="2">
    <citation type="submission" date="2020-09" db="EMBL/GenBank/DDBJ databases">
        <authorList>
            <person name="Sun Q."/>
            <person name="Zhou Y."/>
        </authorList>
    </citation>
    <scope>NUCLEOTIDE SEQUENCE</scope>
    <source>
        <strain evidence="11">CGMCC 1.16548</strain>
    </source>
</reference>
<keyword evidence="1 8" id="KW-0639">Primosome</keyword>
<comment type="cofactor">
    <cofactor evidence="8">
        <name>Zn(2+)</name>
        <dbReference type="ChEBI" id="CHEBI:29105"/>
    </cofactor>
    <text evidence="8">Binds 2 zinc ions per subunit.</text>
</comment>
<comment type="function">
    <text evidence="8">Initiates the restart of stalled replication forks, which reloads the replicative helicase on sites other than the origin of replication. Recognizes and binds to abandoned replication forks and remodels them to uncover a helicase loading site. Promotes assembly of the primosome at these replication forks.</text>
</comment>
<dbReference type="GO" id="GO:0006270">
    <property type="term" value="P:DNA replication initiation"/>
    <property type="evidence" value="ECO:0007669"/>
    <property type="project" value="TreeGrafter"/>
</dbReference>
<accession>A0A8J3GNV8</accession>
<dbReference type="InterPro" id="IPR027417">
    <property type="entry name" value="P-loop_NTPase"/>
</dbReference>
<feature type="domain" description="Primosomal protein N' 3' DNA-binding" evidence="10">
    <location>
        <begin position="6"/>
        <end position="106"/>
    </location>
</feature>
<gene>
    <name evidence="8 11" type="primary">priA</name>
    <name evidence="11" type="ORF">GCM10011600_07300</name>
</gene>
<dbReference type="GO" id="GO:0003677">
    <property type="term" value="F:DNA binding"/>
    <property type="evidence" value="ECO:0007669"/>
    <property type="project" value="UniProtKB-UniRule"/>
</dbReference>
<feature type="binding site" evidence="8">
    <location>
        <position position="381"/>
    </location>
    <ligand>
        <name>Zn(2+)</name>
        <dbReference type="ChEBI" id="CHEBI:29105"/>
        <label>2</label>
    </ligand>
</feature>
<sequence length="646" mass="69092">MAGVARVLVDAALPQLDRLLDYRIPDSLEGVEPGVRVSVPLRSAKRMATAFVIEVAADADFPGPLSEVAAVVSSIPVLRPEVWRLARAVADRAAGSANDVLRLAVPPRQVRVEKAWLARGPVDPPVVVAPSLDGHPGLAEAIDAGERVALRVQPGVTEVQGVGVSRWALTLAQAAAHTLASGRTAILVAPDHRDQDQLERALAALVPAESLLRWDSRQPNADRYRALLVAGDRAAVIVGNRSAVYAPAEDLGLLAVWNDGDPLLGEPLAPYVHARDAALVRHEQQGGALVLAGHTRSTETQRLVEIGWLRELGPAKRIRMRVIPTADGPGEEALMAQARIPSVAWREARAGLEKGPVLVQVSRPGYAPGLRCADCGEAARCKRCTGPLRQRAAGAPPTCTWCGTPDRTWACPNCRSRKLRTSGAGSARTADELGRAFPGTRVIVSDGERPLLDVDDRPALVIATRGAEPFAPHGYRAVLLLDGERMLARESLRVAEDCLRWWSDAAALAADDAGIVLVGVGGALGHALAGWNQPDFARSEYAGRRELRFPPAVRMATVQGAPDAVEEALAQLPASAEVLGTTLTAGRARAILRFDYRDGAEIAESVHAEVIRQATRRRKPIPGTPPRGRQPLPLRARFDDPEPFEE</sequence>
<protein>
    <recommendedName>
        <fullName evidence="8">Probable replication restart protein PriA</fullName>
    </recommendedName>
    <alternativeName>
        <fullName evidence="8">Putative ATP-dependent DNA helicase PriA</fullName>
    </alternativeName>
</protein>
<evidence type="ECO:0000256" key="5">
    <source>
        <dbReference type="ARBA" id="ARBA00022833"/>
    </source>
</evidence>
<keyword evidence="3 8" id="KW-0479">Metal-binding</keyword>
<keyword evidence="5 8" id="KW-0862">Zinc</keyword>
<evidence type="ECO:0000256" key="8">
    <source>
        <dbReference type="HAMAP-Rule" id="MF_00983"/>
    </source>
</evidence>
<comment type="caution">
    <text evidence="11">The sequence shown here is derived from an EMBL/GenBank/DDBJ whole genome shotgun (WGS) entry which is preliminary data.</text>
</comment>
<evidence type="ECO:0000256" key="9">
    <source>
        <dbReference type="SAM" id="MobiDB-lite"/>
    </source>
</evidence>
<evidence type="ECO:0000256" key="2">
    <source>
        <dbReference type="ARBA" id="ARBA00022705"/>
    </source>
</evidence>
<feature type="binding site" evidence="8">
    <location>
        <position position="375"/>
    </location>
    <ligand>
        <name>Zn(2+)</name>
        <dbReference type="ChEBI" id="CHEBI:29105"/>
        <label>1</label>
    </ligand>
</feature>
<dbReference type="GO" id="GO:0006302">
    <property type="term" value="P:double-strand break repair"/>
    <property type="evidence" value="ECO:0007669"/>
    <property type="project" value="InterPro"/>
</dbReference>
<keyword evidence="4 8" id="KW-0547">Nucleotide-binding</keyword>
<evidence type="ECO:0000256" key="1">
    <source>
        <dbReference type="ARBA" id="ARBA00022515"/>
    </source>
</evidence>
<reference evidence="11" key="1">
    <citation type="journal article" date="2014" name="Int. J. Syst. Evol. Microbiol.">
        <title>Complete genome sequence of Corynebacterium casei LMG S-19264T (=DSM 44701T), isolated from a smear-ripened cheese.</title>
        <authorList>
            <consortium name="US DOE Joint Genome Institute (JGI-PGF)"/>
            <person name="Walter F."/>
            <person name="Albersmeier A."/>
            <person name="Kalinowski J."/>
            <person name="Ruckert C."/>
        </authorList>
    </citation>
    <scope>NUCLEOTIDE SEQUENCE</scope>
    <source>
        <strain evidence="11">CGMCC 1.16548</strain>
    </source>
</reference>
<dbReference type="Gene3D" id="3.40.1440.60">
    <property type="entry name" value="PriA, 3(prime) DNA-binding domain"/>
    <property type="match status" value="1"/>
</dbReference>
<feature type="binding site" evidence="8">
    <location>
        <position position="411"/>
    </location>
    <ligand>
        <name>Zn(2+)</name>
        <dbReference type="ChEBI" id="CHEBI:29105"/>
        <label>1</label>
    </ligand>
</feature>
<organism evidence="11 12">
    <name type="scientific">Pseudolysinimonas yzui</name>
    <dbReference type="NCBI Taxonomy" id="2708254"/>
    <lineage>
        <taxon>Bacteria</taxon>
        <taxon>Bacillati</taxon>
        <taxon>Actinomycetota</taxon>
        <taxon>Actinomycetes</taxon>
        <taxon>Micrococcales</taxon>
        <taxon>Microbacteriaceae</taxon>
        <taxon>Pseudolysinimonas</taxon>
    </lineage>
</organism>
<feature type="binding site" evidence="8">
    <location>
        <position position="384"/>
    </location>
    <ligand>
        <name>Zn(2+)</name>
        <dbReference type="ChEBI" id="CHEBI:29105"/>
        <label>2</label>
    </ligand>
</feature>
<comment type="caution">
    <text evidence="8">As this protein does not have any detectable helicase domains, it probably does not have helicase activity.</text>
</comment>
<dbReference type="AlphaFoldDB" id="A0A8J3GNV8"/>
<evidence type="ECO:0000259" key="10">
    <source>
        <dbReference type="Pfam" id="PF17764"/>
    </source>
</evidence>